<keyword evidence="4" id="KW-0472">Membrane</keyword>
<dbReference type="OrthoDB" id="5694214at2"/>
<reference evidence="7 8" key="1">
    <citation type="submission" date="2018-04" db="EMBL/GenBank/DDBJ databases">
        <title>Genomic Encyclopedia of Archaeal and Bacterial Type Strains, Phase II (KMG-II): from individual species to whole genera.</title>
        <authorList>
            <person name="Goeker M."/>
        </authorList>
    </citation>
    <scope>NUCLEOTIDE SEQUENCE [LARGE SCALE GENOMIC DNA]</scope>
    <source>
        <strain evidence="7 8">DSM 26809</strain>
    </source>
</reference>
<dbReference type="Gene3D" id="1.25.40.390">
    <property type="match status" value="1"/>
</dbReference>
<proteinExistence type="inferred from homology"/>
<comment type="similarity">
    <text evidence="2">Belongs to the SusD family.</text>
</comment>
<organism evidence="7 8">
    <name type="scientific">Mucilaginibacter yixingensis</name>
    <dbReference type="NCBI Taxonomy" id="1295612"/>
    <lineage>
        <taxon>Bacteria</taxon>
        <taxon>Pseudomonadati</taxon>
        <taxon>Bacteroidota</taxon>
        <taxon>Sphingobacteriia</taxon>
        <taxon>Sphingobacteriales</taxon>
        <taxon>Sphingobacteriaceae</taxon>
        <taxon>Mucilaginibacter</taxon>
    </lineage>
</organism>
<comment type="subcellular location">
    <subcellularLocation>
        <location evidence="1">Cell outer membrane</location>
    </subcellularLocation>
</comment>
<dbReference type="InterPro" id="IPR011990">
    <property type="entry name" value="TPR-like_helical_dom_sf"/>
</dbReference>
<keyword evidence="8" id="KW-1185">Reference proteome</keyword>
<evidence type="ECO:0000256" key="4">
    <source>
        <dbReference type="ARBA" id="ARBA00023136"/>
    </source>
</evidence>
<dbReference type="Pfam" id="PF07980">
    <property type="entry name" value="SusD_RagB"/>
    <property type="match status" value="1"/>
</dbReference>
<evidence type="ECO:0000256" key="5">
    <source>
        <dbReference type="ARBA" id="ARBA00023237"/>
    </source>
</evidence>
<sequence>MGSNIECSGFYAYQSKCTTPGGHPSNLIMNASTGLLKSTAGATYLDQYMFRLAETYLICAEAYMDLNNLNSVAADINTVRARSNASAVVASAINMDYILDERMRELGVEEKRALTLMRLGLLYDRVKRFNTYYNDINQKFNLWRIPVSEPVLSLPLPTTV</sequence>
<gene>
    <name evidence="7" type="ORF">C8P68_107245</name>
</gene>
<keyword evidence="5" id="KW-0998">Cell outer membrane</keyword>
<evidence type="ECO:0000313" key="8">
    <source>
        <dbReference type="Proteomes" id="UP000244168"/>
    </source>
</evidence>
<feature type="domain" description="RagB/SusD" evidence="6">
    <location>
        <begin position="44"/>
        <end position="141"/>
    </location>
</feature>
<evidence type="ECO:0000256" key="2">
    <source>
        <dbReference type="ARBA" id="ARBA00006275"/>
    </source>
</evidence>
<dbReference type="InterPro" id="IPR012944">
    <property type="entry name" value="SusD_RagB_dom"/>
</dbReference>
<accession>A0A2T5J6Q8</accession>
<dbReference type="AlphaFoldDB" id="A0A2T5J6Q8"/>
<dbReference type="SUPFAM" id="SSF48452">
    <property type="entry name" value="TPR-like"/>
    <property type="match status" value="1"/>
</dbReference>
<dbReference type="GO" id="GO:0009279">
    <property type="term" value="C:cell outer membrane"/>
    <property type="evidence" value="ECO:0007669"/>
    <property type="project" value="UniProtKB-SubCell"/>
</dbReference>
<dbReference type="RefSeq" id="WP_107830623.1">
    <property type="nucleotide sequence ID" value="NZ_CP160205.1"/>
</dbReference>
<comment type="caution">
    <text evidence="7">The sequence shown here is derived from an EMBL/GenBank/DDBJ whole genome shotgun (WGS) entry which is preliminary data.</text>
</comment>
<evidence type="ECO:0000259" key="6">
    <source>
        <dbReference type="Pfam" id="PF07980"/>
    </source>
</evidence>
<evidence type="ECO:0000256" key="1">
    <source>
        <dbReference type="ARBA" id="ARBA00004442"/>
    </source>
</evidence>
<protein>
    <submittedName>
        <fullName evidence="7">SusD-like starch-binding protein associating with outer membrane</fullName>
    </submittedName>
</protein>
<name>A0A2T5J6Q8_9SPHI</name>
<keyword evidence="3" id="KW-0732">Signal</keyword>
<dbReference type="Proteomes" id="UP000244168">
    <property type="component" value="Unassembled WGS sequence"/>
</dbReference>
<evidence type="ECO:0000256" key="3">
    <source>
        <dbReference type="ARBA" id="ARBA00022729"/>
    </source>
</evidence>
<evidence type="ECO:0000313" key="7">
    <source>
        <dbReference type="EMBL" id="PTQ94179.1"/>
    </source>
</evidence>
<dbReference type="EMBL" id="QAOQ01000007">
    <property type="protein sequence ID" value="PTQ94179.1"/>
    <property type="molecule type" value="Genomic_DNA"/>
</dbReference>